<sequence>MEDYDDVPVQRPKWIGWVIIIGMILVVLGLLNLGVRLYIGTPSDQAAAKVVGDVAQQLPELVQGKAWIDGSDCMRCHGVDRKFVGPGFMQVAERYREQPEVQAYLARKIREGSVGVWGNVIMPRHPQVTQEQSEGMAAWILALPSPKAE</sequence>
<evidence type="ECO:0000256" key="5">
    <source>
        <dbReference type="ARBA" id="ARBA00023004"/>
    </source>
</evidence>
<comment type="PTM">
    <text evidence="6">Binds 1 heme c group covalently per subunit.</text>
</comment>
<protein>
    <submittedName>
        <fullName evidence="10">Cytochrome C</fullName>
    </submittedName>
</protein>
<dbReference type="KEGG" id="cke:B5M06_02720"/>
<reference evidence="10 11" key="1">
    <citation type="submission" date="2015-12" db="EMBL/GenBank/DDBJ databases">
        <title>Complete genome sequence of a multi-drug resistant strain Acidovorax sp. 12322-1.</title>
        <authorList>
            <person name="Ming D."/>
            <person name="Wang M."/>
            <person name="Hu S."/>
            <person name="Zhou Y."/>
            <person name="Jiang T."/>
        </authorList>
    </citation>
    <scope>NUCLEOTIDE SEQUENCE [LARGE SCALE GENOMIC DNA]</scope>
    <source>
        <strain evidence="10 11">12322-1</strain>
    </source>
</reference>
<accession>A0A1V0BBN1</accession>
<evidence type="ECO:0000256" key="2">
    <source>
        <dbReference type="ARBA" id="ARBA00022617"/>
    </source>
</evidence>
<feature type="domain" description="Cytochrome c" evidence="8">
    <location>
        <begin position="59"/>
        <end position="144"/>
    </location>
</feature>
<evidence type="ECO:0000259" key="8">
    <source>
        <dbReference type="PROSITE" id="PS51007"/>
    </source>
</evidence>
<keyword evidence="7" id="KW-1133">Transmembrane helix</keyword>
<dbReference type="SUPFAM" id="SSF46626">
    <property type="entry name" value="Cytochrome c"/>
    <property type="match status" value="1"/>
</dbReference>
<dbReference type="Proteomes" id="UP000053300">
    <property type="component" value="Unassembled WGS sequence"/>
</dbReference>
<dbReference type="GO" id="GO:0005506">
    <property type="term" value="F:iron ion binding"/>
    <property type="evidence" value="ECO:0007669"/>
    <property type="project" value="InterPro"/>
</dbReference>
<evidence type="ECO:0000313" key="12">
    <source>
        <dbReference type="Proteomes" id="UP000242792"/>
    </source>
</evidence>
<dbReference type="EMBL" id="LPXH01000033">
    <property type="protein sequence ID" value="KUF40123.1"/>
    <property type="molecule type" value="Genomic_DNA"/>
</dbReference>
<dbReference type="GO" id="GO:0020037">
    <property type="term" value="F:heme binding"/>
    <property type="evidence" value="ECO:0007669"/>
    <property type="project" value="InterPro"/>
</dbReference>
<organism evidence="10 11">
    <name type="scientific">Comamonas kerstersii</name>
    <dbReference type="NCBI Taxonomy" id="225992"/>
    <lineage>
        <taxon>Bacteria</taxon>
        <taxon>Pseudomonadati</taxon>
        <taxon>Pseudomonadota</taxon>
        <taxon>Betaproteobacteria</taxon>
        <taxon>Burkholderiales</taxon>
        <taxon>Comamonadaceae</taxon>
        <taxon>Comamonas</taxon>
    </lineage>
</organism>
<dbReference type="Proteomes" id="UP000242792">
    <property type="component" value="Chromosome"/>
</dbReference>
<name>A0A0W7YYT6_9BURK</name>
<evidence type="ECO:0000313" key="11">
    <source>
        <dbReference type="Proteomes" id="UP000053300"/>
    </source>
</evidence>
<keyword evidence="2 6" id="KW-0349">Heme</keyword>
<dbReference type="Pfam" id="PF00034">
    <property type="entry name" value="Cytochrom_C"/>
    <property type="match status" value="1"/>
</dbReference>
<feature type="transmembrane region" description="Helical" evidence="7">
    <location>
        <begin position="14"/>
        <end position="39"/>
    </location>
</feature>
<dbReference type="AlphaFoldDB" id="A0A0W7YYT6"/>
<keyword evidence="7" id="KW-0812">Transmembrane</keyword>
<keyword evidence="5 6" id="KW-0408">Iron</keyword>
<keyword evidence="4" id="KW-0249">Electron transport</keyword>
<dbReference type="RefSeq" id="WP_054067552.1">
    <property type="nucleotide sequence ID" value="NZ_CATYED010000012.1"/>
</dbReference>
<keyword evidence="7" id="KW-0472">Membrane</keyword>
<evidence type="ECO:0000313" key="9">
    <source>
        <dbReference type="EMBL" id="AQZ97339.1"/>
    </source>
</evidence>
<evidence type="ECO:0000256" key="1">
    <source>
        <dbReference type="ARBA" id="ARBA00022448"/>
    </source>
</evidence>
<keyword evidence="11" id="KW-1185">Reference proteome</keyword>
<proteinExistence type="predicted"/>
<evidence type="ECO:0000256" key="4">
    <source>
        <dbReference type="ARBA" id="ARBA00022982"/>
    </source>
</evidence>
<evidence type="ECO:0000313" key="10">
    <source>
        <dbReference type="EMBL" id="KUF40123.1"/>
    </source>
</evidence>
<gene>
    <name evidence="10" type="ORF">AS359_12610</name>
    <name evidence="9" type="ORF">B5M06_02720</name>
</gene>
<accession>A0A0W7YYT6</accession>
<evidence type="ECO:0000256" key="6">
    <source>
        <dbReference type="PIRSR" id="PIRSR602324-1"/>
    </source>
</evidence>
<keyword evidence="3 6" id="KW-0479">Metal-binding</keyword>
<dbReference type="InterPro" id="IPR002324">
    <property type="entry name" value="Cyt_c_ID"/>
</dbReference>
<dbReference type="InterPro" id="IPR009056">
    <property type="entry name" value="Cyt_c-like_dom"/>
</dbReference>
<keyword evidence="1" id="KW-0813">Transport</keyword>
<evidence type="ECO:0000256" key="7">
    <source>
        <dbReference type="SAM" id="Phobius"/>
    </source>
</evidence>
<feature type="binding site" description="covalent" evidence="6">
    <location>
        <position position="122"/>
    </location>
    <ligand>
        <name>heme c</name>
        <dbReference type="ChEBI" id="CHEBI:61717"/>
    </ligand>
</feature>
<feature type="binding site" description="covalent" evidence="6">
    <location>
        <position position="73"/>
    </location>
    <ligand>
        <name>heme c</name>
        <dbReference type="ChEBI" id="CHEBI:61717"/>
    </ligand>
</feature>
<dbReference type="STRING" id="225992.B5M06_02720"/>
<evidence type="ECO:0000256" key="3">
    <source>
        <dbReference type="ARBA" id="ARBA00022723"/>
    </source>
</evidence>
<dbReference type="PROSITE" id="PS51007">
    <property type="entry name" value="CYTC"/>
    <property type="match status" value="1"/>
</dbReference>
<dbReference type="EMBL" id="CP020121">
    <property type="protein sequence ID" value="AQZ97339.1"/>
    <property type="molecule type" value="Genomic_DNA"/>
</dbReference>
<dbReference type="PRINTS" id="PR00606">
    <property type="entry name" value="CYTCHROMECID"/>
</dbReference>
<feature type="binding site" description="covalent" evidence="6">
    <location>
        <position position="77"/>
    </location>
    <ligand>
        <name>heme c</name>
        <dbReference type="ChEBI" id="CHEBI:61717"/>
    </ligand>
</feature>
<dbReference type="GO" id="GO:0009055">
    <property type="term" value="F:electron transfer activity"/>
    <property type="evidence" value="ECO:0007669"/>
    <property type="project" value="InterPro"/>
</dbReference>
<dbReference type="GeneID" id="83038229"/>
<dbReference type="Gene3D" id="1.10.760.10">
    <property type="entry name" value="Cytochrome c-like domain"/>
    <property type="match status" value="1"/>
</dbReference>
<dbReference type="InterPro" id="IPR036909">
    <property type="entry name" value="Cyt_c-like_dom_sf"/>
</dbReference>
<dbReference type="OrthoDB" id="8593494at2"/>
<reference evidence="9 12" key="2">
    <citation type="submission" date="2017-03" db="EMBL/GenBank/DDBJ databases">
        <title>Rapid Whole Genome Sequencing of Comamonas kerstersii Causing Continuous ambulatory Peritoneal Dialysis-Associated Peritonitis.</title>
        <authorList>
            <person name="Zheng B."/>
        </authorList>
    </citation>
    <scope>NUCLEOTIDE SEQUENCE [LARGE SCALE GENOMIC DNA]</scope>
    <source>
        <strain evidence="9 12">8943</strain>
    </source>
</reference>